<comment type="subcellular location">
    <subcellularLocation>
        <location evidence="1">Cell membrane</location>
        <topology evidence="1">Multi-pass membrane protein</topology>
    </subcellularLocation>
</comment>
<dbReference type="GO" id="GO:0005886">
    <property type="term" value="C:plasma membrane"/>
    <property type="evidence" value="ECO:0007669"/>
    <property type="project" value="UniProtKB-SubCell"/>
</dbReference>
<dbReference type="AlphaFoldDB" id="A0A918SA06"/>
<dbReference type="InterPro" id="IPR032808">
    <property type="entry name" value="DoxX"/>
</dbReference>
<evidence type="ECO:0000313" key="8">
    <source>
        <dbReference type="EMBL" id="GHA31091.1"/>
    </source>
</evidence>
<feature type="transmembrane region" description="Helical" evidence="7">
    <location>
        <begin position="102"/>
        <end position="126"/>
    </location>
</feature>
<feature type="transmembrane region" description="Helical" evidence="7">
    <location>
        <begin position="64"/>
        <end position="81"/>
    </location>
</feature>
<keyword evidence="3" id="KW-1003">Cell membrane</keyword>
<keyword evidence="4 7" id="KW-0812">Transmembrane</keyword>
<feature type="transmembrane region" description="Helical" evidence="7">
    <location>
        <begin position="161"/>
        <end position="180"/>
    </location>
</feature>
<dbReference type="PANTHER" id="PTHR33452">
    <property type="entry name" value="OXIDOREDUCTASE CATD-RELATED"/>
    <property type="match status" value="1"/>
</dbReference>
<evidence type="ECO:0000256" key="2">
    <source>
        <dbReference type="ARBA" id="ARBA00006679"/>
    </source>
</evidence>
<dbReference type="InterPro" id="IPR051907">
    <property type="entry name" value="DoxX-like_oxidoreductase"/>
</dbReference>
<organism evidence="8 9">
    <name type="scientific">Salinimicrobium marinum</name>
    <dbReference type="NCBI Taxonomy" id="680283"/>
    <lineage>
        <taxon>Bacteria</taxon>
        <taxon>Pseudomonadati</taxon>
        <taxon>Bacteroidota</taxon>
        <taxon>Flavobacteriia</taxon>
        <taxon>Flavobacteriales</taxon>
        <taxon>Flavobacteriaceae</taxon>
        <taxon>Salinimicrobium</taxon>
    </lineage>
</organism>
<dbReference type="EMBL" id="BMXB01000002">
    <property type="protein sequence ID" value="GHA31091.1"/>
    <property type="molecule type" value="Genomic_DNA"/>
</dbReference>
<dbReference type="Proteomes" id="UP000610456">
    <property type="component" value="Unassembled WGS sequence"/>
</dbReference>
<gene>
    <name evidence="8" type="ORF">GCM10007103_10790</name>
</gene>
<evidence type="ECO:0000256" key="3">
    <source>
        <dbReference type="ARBA" id="ARBA00022475"/>
    </source>
</evidence>
<reference evidence="8" key="1">
    <citation type="journal article" date="2014" name="Int. J. Syst. Evol. Microbiol.">
        <title>Complete genome sequence of Corynebacterium casei LMG S-19264T (=DSM 44701T), isolated from a smear-ripened cheese.</title>
        <authorList>
            <consortium name="US DOE Joint Genome Institute (JGI-PGF)"/>
            <person name="Walter F."/>
            <person name="Albersmeier A."/>
            <person name="Kalinowski J."/>
            <person name="Ruckert C."/>
        </authorList>
    </citation>
    <scope>NUCLEOTIDE SEQUENCE</scope>
    <source>
        <strain evidence="8">KCTC 12719</strain>
    </source>
</reference>
<evidence type="ECO:0000256" key="4">
    <source>
        <dbReference type="ARBA" id="ARBA00022692"/>
    </source>
</evidence>
<sequence>MKYTILKNSIKIILSYSAYCEIDVASPEHNKWRKKGTSKEISIFLFNLYIMRQTYSTILDLQKVDLGLLIFRIGISCLMLTHGTPKLIRFFGNEEIIFADPIGLGATTSFALTVFAEFLCSVLILIGLATRLAAIPLMITMAVAALIVHMPDGFGRQELPLLYLTGYILLFFTGSGKYSLDHYFLAGKNK</sequence>
<evidence type="ECO:0000256" key="1">
    <source>
        <dbReference type="ARBA" id="ARBA00004651"/>
    </source>
</evidence>
<comment type="similarity">
    <text evidence="2">Belongs to the DoxX family.</text>
</comment>
<keyword evidence="6 7" id="KW-0472">Membrane</keyword>
<name>A0A918SA06_9FLAO</name>
<evidence type="ECO:0000256" key="5">
    <source>
        <dbReference type="ARBA" id="ARBA00022989"/>
    </source>
</evidence>
<evidence type="ECO:0008006" key="10">
    <source>
        <dbReference type="Google" id="ProtNLM"/>
    </source>
</evidence>
<proteinExistence type="inferred from homology"/>
<dbReference type="Pfam" id="PF07681">
    <property type="entry name" value="DoxX"/>
    <property type="match status" value="1"/>
</dbReference>
<evidence type="ECO:0000313" key="9">
    <source>
        <dbReference type="Proteomes" id="UP000610456"/>
    </source>
</evidence>
<protein>
    <recommendedName>
        <fullName evidence="10">Oxidoreductase</fullName>
    </recommendedName>
</protein>
<evidence type="ECO:0000256" key="6">
    <source>
        <dbReference type="ARBA" id="ARBA00023136"/>
    </source>
</evidence>
<keyword evidence="9" id="KW-1185">Reference proteome</keyword>
<reference evidence="8" key="2">
    <citation type="submission" date="2020-09" db="EMBL/GenBank/DDBJ databases">
        <authorList>
            <person name="Sun Q."/>
            <person name="Kim S."/>
        </authorList>
    </citation>
    <scope>NUCLEOTIDE SEQUENCE</scope>
    <source>
        <strain evidence="8">KCTC 12719</strain>
    </source>
</reference>
<comment type="caution">
    <text evidence="8">The sequence shown here is derived from an EMBL/GenBank/DDBJ whole genome shotgun (WGS) entry which is preliminary data.</text>
</comment>
<keyword evidence="5 7" id="KW-1133">Transmembrane helix</keyword>
<evidence type="ECO:0000256" key="7">
    <source>
        <dbReference type="SAM" id="Phobius"/>
    </source>
</evidence>
<dbReference type="PANTHER" id="PTHR33452:SF1">
    <property type="entry name" value="INNER MEMBRANE PROTEIN YPHA-RELATED"/>
    <property type="match status" value="1"/>
</dbReference>
<accession>A0A918SA06</accession>
<feature type="transmembrane region" description="Helical" evidence="7">
    <location>
        <begin position="132"/>
        <end position="149"/>
    </location>
</feature>